<dbReference type="EMBL" id="JXJT01000025">
    <property type="protein sequence ID" value="PCS01080.1"/>
    <property type="molecule type" value="Genomic_DNA"/>
</dbReference>
<comment type="caution">
    <text evidence="1">The sequence shown here is derived from an EMBL/GenBank/DDBJ whole genome shotgun (WGS) entry which is preliminary data.</text>
</comment>
<gene>
    <name evidence="1" type="ORF">RR45_GL001174</name>
</gene>
<organism evidence="1 2">
    <name type="scientific">Pseudolactococcus chungangensis CAU 28 = DSM 22330</name>
    <dbReference type="NCBI Taxonomy" id="1122154"/>
    <lineage>
        <taxon>Bacteria</taxon>
        <taxon>Bacillati</taxon>
        <taxon>Bacillota</taxon>
        <taxon>Bacilli</taxon>
        <taxon>Lactobacillales</taxon>
        <taxon>Streptococcaceae</taxon>
        <taxon>Pseudolactococcus</taxon>
    </lineage>
</organism>
<evidence type="ECO:0000313" key="2">
    <source>
        <dbReference type="Proteomes" id="UP000218979"/>
    </source>
</evidence>
<reference evidence="1 2" key="1">
    <citation type="submission" date="2014-12" db="EMBL/GenBank/DDBJ databases">
        <title>Draft genome sequences of 10 type strains of Lactococcus.</title>
        <authorList>
            <person name="Sun Z."/>
            <person name="Zhong Z."/>
            <person name="Liu W."/>
            <person name="Zhang W."/>
            <person name="Zhang H."/>
        </authorList>
    </citation>
    <scope>NUCLEOTIDE SEQUENCE [LARGE SCALE GENOMIC DNA]</scope>
    <source>
        <strain evidence="1 2">DSM 22330</strain>
    </source>
</reference>
<accession>A0ABX4I4U4</accession>
<evidence type="ECO:0000313" key="1">
    <source>
        <dbReference type="EMBL" id="PCS01080.1"/>
    </source>
</evidence>
<keyword evidence="2" id="KW-1185">Reference proteome</keyword>
<name>A0ABX4I4U4_9LACT</name>
<protein>
    <submittedName>
        <fullName evidence="1">Uncharacterized protein</fullName>
    </submittedName>
</protein>
<dbReference type="Proteomes" id="UP000218979">
    <property type="component" value="Unassembled WGS sequence"/>
</dbReference>
<sequence>MAFFAKYGKGCGKIEGSDTCHLNFQDNLPVLLGKHDFL</sequence>
<proteinExistence type="predicted"/>